<gene>
    <name evidence="2" type="ORF">SAMN04488067_105199</name>
</gene>
<evidence type="ECO:0000313" key="2">
    <source>
        <dbReference type="EMBL" id="SDF56133.1"/>
    </source>
</evidence>
<feature type="region of interest" description="Disordered" evidence="1">
    <location>
        <begin position="1"/>
        <end position="48"/>
    </location>
</feature>
<dbReference type="EMBL" id="FNBO01000005">
    <property type="protein sequence ID" value="SDF56133.1"/>
    <property type="molecule type" value="Genomic_DNA"/>
</dbReference>
<protein>
    <submittedName>
        <fullName evidence="2">Uncharacterized protein</fullName>
    </submittedName>
</protein>
<dbReference type="RefSeq" id="WP_188128030.1">
    <property type="nucleotide sequence ID" value="NZ_FNBO01000005.1"/>
</dbReference>
<proteinExistence type="predicted"/>
<dbReference type="AlphaFoldDB" id="A0A1G7M391"/>
<organism evidence="2 3">
    <name type="scientific">Halorubrum xinjiangense</name>
    <dbReference type="NCBI Taxonomy" id="261291"/>
    <lineage>
        <taxon>Archaea</taxon>
        <taxon>Methanobacteriati</taxon>
        <taxon>Methanobacteriota</taxon>
        <taxon>Stenosarchaea group</taxon>
        <taxon>Halobacteria</taxon>
        <taxon>Halobacteriales</taxon>
        <taxon>Haloferacaceae</taxon>
        <taxon>Halorubrum</taxon>
    </lineage>
</organism>
<name>A0A1G7M391_9EURY</name>
<dbReference type="OrthoDB" id="178461at2157"/>
<feature type="compositionally biased region" description="Basic and acidic residues" evidence="1">
    <location>
        <begin position="30"/>
        <end position="40"/>
    </location>
</feature>
<feature type="compositionally biased region" description="Polar residues" evidence="1">
    <location>
        <begin position="15"/>
        <end position="29"/>
    </location>
</feature>
<dbReference type="Proteomes" id="UP000324020">
    <property type="component" value="Unassembled WGS sequence"/>
</dbReference>
<accession>A0A1G7M391</accession>
<sequence length="48" mass="5303">MDTTQDSGLTGIDLSGSQFTVEQTGSDQNFRPEYEDRDVTGETLFSLI</sequence>
<keyword evidence="3" id="KW-1185">Reference proteome</keyword>
<evidence type="ECO:0000256" key="1">
    <source>
        <dbReference type="SAM" id="MobiDB-lite"/>
    </source>
</evidence>
<evidence type="ECO:0000313" key="3">
    <source>
        <dbReference type="Proteomes" id="UP000324020"/>
    </source>
</evidence>
<reference evidence="2 3" key="1">
    <citation type="submission" date="2016-10" db="EMBL/GenBank/DDBJ databases">
        <authorList>
            <person name="Varghese N."/>
            <person name="Submissions S."/>
        </authorList>
    </citation>
    <scope>NUCLEOTIDE SEQUENCE [LARGE SCALE GENOMIC DNA]</scope>
    <source>
        <strain evidence="2 3">CGMCC 1.3527</strain>
    </source>
</reference>